<keyword evidence="4 9" id="KW-0812">Transmembrane</keyword>
<protein>
    <recommendedName>
        <fullName evidence="12">Bestrophin</fullName>
    </recommendedName>
</protein>
<proteinExistence type="inferred from homology"/>
<feature type="transmembrane region" description="Helical" evidence="9">
    <location>
        <begin position="53"/>
        <end position="70"/>
    </location>
</feature>
<dbReference type="EMBL" id="BJYI01000001">
    <property type="protein sequence ID" value="GEN70441.1"/>
    <property type="molecule type" value="Genomic_DNA"/>
</dbReference>
<evidence type="ECO:0000256" key="3">
    <source>
        <dbReference type="ARBA" id="ARBA00022475"/>
    </source>
</evidence>
<sequence>MIIRKKEHWFRMLFVWHGSVLPALLPRLGLLLILSLLVTYFHGIILSFKVPLNPAPLTLFGFVLALFLGFRNNASYDRFWEGRKLWGALLNTTRALTRQAMTLSNIKNNTISVHSFVNLLSSFVFALKHQLRGTDAYEDLKSRLNEDQLKIVAGSKYKPAVIMRLLAEWVQKAKDQGYLDSIQQARFDENFDKLSDILGGCERLVSTPIPYSYRVLLHRTVYIYCFLLPFGLVDSLGWFTPLIVVFVAYTFVAFEAIADEIEEPFGTDANDLALNSMCIMIDETIHEMVGEHIAVSQKMTQNIID</sequence>
<gene>
    <name evidence="10" type="ORF">CLA01_05130</name>
</gene>
<name>A0A511Y5G4_9FLAO</name>
<dbReference type="Proteomes" id="UP000321150">
    <property type="component" value="Unassembled WGS sequence"/>
</dbReference>
<evidence type="ECO:0000256" key="7">
    <source>
        <dbReference type="ARBA" id="ARBA00023136"/>
    </source>
</evidence>
<comment type="similarity">
    <text evidence="8">Belongs to the anion channel-forming bestrophin (TC 1.A.46) family.</text>
</comment>
<keyword evidence="2" id="KW-0813">Transport</keyword>
<evidence type="ECO:0008006" key="12">
    <source>
        <dbReference type="Google" id="ProtNLM"/>
    </source>
</evidence>
<dbReference type="GO" id="GO:0005886">
    <property type="term" value="C:plasma membrane"/>
    <property type="evidence" value="ECO:0007669"/>
    <property type="project" value="UniProtKB-SubCell"/>
</dbReference>
<evidence type="ECO:0000256" key="4">
    <source>
        <dbReference type="ARBA" id="ARBA00022692"/>
    </source>
</evidence>
<keyword evidence="5 9" id="KW-1133">Transmembrane helix</keyword>
<dbReference type="Pfam" id="PF25539">
    <property type="entry name" value="Bestrophin_2"/>
    <property type="match status" value="1"/>
</dbReference>
<evidence type="ECO:0000313" key="11">
    <source>
        <dbReference type="Proteomes" id="UP000321150"/>
    </source>
</evidence>
<reference evidence="10 11" key="1">
    <citation type="submission" date="2019-07" db="EMBL/GenBank/DDBJ databases">
        <title>Whole genome shotgun sequence of Chryseobacterium lathyri NBRC 105250.</title>
        <authorList>
            <person name="Hosoyama A."/>
            <person name="Uohara A."/>
            <person name="Ohji S."/>
            <person name="Ichikawa N."/>
        </authorList>
    </citation>
    <scope>NUCLEOTIDE SEQUENCE [LARGE SCALE GENOMIC DNA]</scope>
    <source>
        <strain evidence="10 11">NBRC 105250</strain>
    </source>
</reference>
<feature type="transmembrane region" description="Helical" evidence="9">
    <location>
        <begin position="213"/>
        <end position="232"/>
    </location>
</feature>
<dbReference type="AlphaFoldDB" id="A0A511Y5G4"/>
<evidence type="ECO:0000256" key="2">
    <source>
        <dbReference type="ARBA" id="ARBA00022448"/>
    </source>
</evidence>
<evidence type="ECO:0000256" key="8">
    <source>
        <dbReference type="ARBA" id="ARBA00034708"/>
    </source>
</evidence>
<evidence type="ECO:0000256" key="5">
    <source>
        <dbReference type="ARBA" id="ARBA00022989"/>
    </source>
</evidence>
<dbReference type="RefSeq" id="WP_111955897.1">
    <property type="nucleotide sequence ID" value="NZ_BJYI01000001.1"/>
</dbReference>
<comment type="subcellular location">
    <subcellularLocation>
        <location evidence="1">Cell membrane</location>
        <topology evidence="1">Multi-pass membrane protein</topology>
    </subcellularLocation>
</comment>
<keyword evidence="6" id="KW-0406">Ion transport</keyword>
<evidence type="ECO:0000313" key="10">
    <source>
        <dbReference type="EMBL" id="GEN70441.1"/>
    </source>
</evidence>
<dbReference type="InterPro" id="IPR044669">
    <property type="entry name" value="YneE/VCCN1/2-like"/>
</dbReference>
<feature type="transmembrane region" description="Helical" evidence="9">
    <location>
        <begin position="238"/>
        <end position="258"/>
    </location>
</feature>
<dbReference type="GO" id="GO:0005254">
    <property type="term" value="F:chloride channel activity"/>
    <property type="evidence" value="ECO:0007669"/>
    <property type="project" value="InterPro"/>
</dbReference>
<keyword evidence="3" id="KW-1003">Cell membrane</keyword>
<dbReference type="PANTHER" id="PTHR33281">
    <property type="entry name" value="UPF0187 PROTEIN YNEE"/>
    <property type="match status" value="1"/>
</dbReference>
<evidence type="ECO:0000256" key="9">
    <source>
        <dbReference type="SAM" id="Phobius"/>
    </source>
</evidence>
<evidence type="ECO:0000256" key="1">
    <source>
        <dbReference type="ARBA" id="ARBA00004651"/>
    </source>
</evidence>
<keyword evidence="7 9" id="KW-0472">Membrane</keyword>
<evidence type="ECO:0000256" key="6">
    <source>
        <dbReference type="ARBA" id="ARBA00023065"/>
    </source>
</evidence>
<dbReference type="OrthoDB" id="445589at2"/>
<comment type="caution">
    <text evidence="10">The sequence shown here is derived from an EMBL/GenBank/DDBJ whole genome shotgun (WGS) entry which is preliminary data.</text>
</comment>
<accession>A0A511Y5G4</accession>
<organism evidence="10 11">
    <name type="scientific">Chryseobacterium lathyri</name>
    <dbReference type="NCBI Taxonomy" id="395933"/>
    <lineage>
        <taxon>Bacteria</taxon>
        <taxon>Pseudomonadati</taxon>
        <taxon>Bacteroidota</taxon>
        <taxon>Flavobacteriia</taxon>
        <taxon>Flavobacteriales</taxon>
        <taxon>Weeksellaceae</taxon>
        <taxon>Chryseobacterium group</taxon>
        <taxon>Chryseobacterium</taxon>
    </lineage>
</organism>
<dbReference type="PANTHER" id="PTHR33281:SF19">
    <property type="entry name" value="VOLTAGE-DEPENDENT ANION CHANNEL-FORMING PROTEIN YNEE"/>
    <property type="match status" value="1"/>
</dbReference>
<feature type="transmembrane region" description="Helical" evidence="9">
    <location>
        <begin position="12"/>
        <end position="41"/>
    </location>
</feature>